<gene>
    <name evidence="1" type="ORF">C5167_007110</name>
</gene>
<reference evidence="1 2" key="1">
    <citation type="journal article" date="2018" name="Science">
        <title>The opium poppy genome and morphinan production.</title>
        <authorList>
            <person name="Guo L."/>
            <person name="Winzer T."/>
            <person name="Yang X."/>
            <person name="Li Y."/>
            <person name="Ning Z."/>
            <person name="He Z."/>
            <person name="Teodor R."/>
            <person name="Lu Y."/>
            <person name="Bowser T.A."/>
            <person name="Graham I.A."/>
            <person name="Ye K."/>
        </authorList>
    </citation>
    <scope>NUCLEOTIDE SEQUENCE [LARGE SCALE GENOMIC DNA]</scope>
    <source>
        <strain evidence="2">cv. HN1</strain>
        <tissue evidence="1">Leaves</tissue>
    </source>
</reference>
<evidence type="ECO:0000313" key="2">
    <source>
        <dbReference type="Proteomes" id="UP000316621"/>
    </source>
</evidence>
<keyword evidence="2" id="KW-1185">Reference proteome</keyword>
<dbReference type="AlphaFoldDB" id="A0A4Y7JIN8"/>
<protein>
    <submittedName>
        <fullName evidence="1">Uncharacterized protein</fullName>
    </submittedName>
</protein>
<organism evidence="1 2">
    <name type="scientific">Papaver somniferum</name>
    <name type="common">Opium poppy</name>
    <dbReference type="NCBI Taxonomy" id="3469"/>
    <lineage>
        <taxon>Eukaryota</taxon>
        <taxon>Viridiplantae</taxon>
        <taxon>Streptophyta</taxon>
        <taxon>Embryophyta</taxon>
        <taxon>Tracheophyta</taxon>
        <taxon>Spermatophyta</taxon>
        <taxon>Magnoliopsida</taxon>
        <taxon>Ranunculales</taxon>
        <taxon>Papaveraceae</taxon>
        <taxon>Papaveroideae</taxon>
        <taxon>Papaver</taxon>
    </lineage>
</organism>
<sequence>MVSLKRIKKKDSIPQPPTHCKSLVSSFSSADWSDGLQFTLCYLLGFIQPLASETPDMLKIYN</sequence>
<proteinExistence type="predicted"/>
<dbReference type="EMBL" id="CM010718">
    <property type="protein sequence ID" value="RZC59801.1"/>
    <property type="molecule type" value="Genomic_DNA"/>
</dbReference>
<evidence type="ECO:0000313" key="1">
    <source>
        <dbReference type="EMBL" id="RZC59801.1"/>
    </source>
</evidence>
<name>A0A4Y7JIN8_PAPSO</name>
<dbReference type="Proteomes" id="UP000316621">
    <property type="component" value="Chromosome 4"/>
</dbReference>
<dbReference type="Gramene" id="RZC59801">
    <property type="protein sequence ID" value="RZC59801"/>
    <property type="gene ID" value="C5167_007110"/>
</dbReference>
<accession>A0A4Y7JIN8</accession>